<feature type="transmembrane region" description="Helical" evidence="1">
    <location>
        <begin position="220"/>
        <end position="244"/>
    </location>
</feature>
<feature type="transmembrane region" description="Helical" evidence="1">
    <location>
        <begin position="277"/>
        <end position="295"/>
    </location>
</feature>
<dbReference type="PANTHER" id="PTHR43471">
    <property type="entry name" value="ABC TRANSPORTER PERMEASE"/>
    <property type="match status" value="1"/>
</dbReference>
<keyword evidence="3" id="KW-1185">Reference proteome</keyword>
<dbReference type="RefSeq" id="WP_324618779.1">
    <property type="nucleotide sequence ID" value="NZ_JAYKOT010000001.1"/>
</dbReference>
<feature type="transmembrane region" description="Helical" evidence="1">
    <location>
        <begin position="419"/>
        <end position="439"/>
    </location>
</feature>
<feature type="transmembrane region" description="Helical" evidence="1">
    <location>
        <begin position="723"/>
        <end position="743"/>
    </location>
</feature>
<gene>
    <name evidence="2" type="ORF">VLK81_01710</name>
</gene>
<organism evidence="2 3">
    <name type="scientific">Citroniella saccharovorans</name>
    <dbReference type="NCBI Taxonomy" id="2053367"/>
    <lineage>
        <taxon>Bacteria</taxon>
        <taxon>Bacillati</taxon>
        <taxon>Bacillota</taxon>
        <taxon>Tissierellia</taxon>
        <taxon>Tissierellales</taxon>
        <taxon>Peptoniphilaceae</taxon>
        <taxon>Citroniella</taxon>
    </lineage>
</organism>
<keyword evidence="1" id="KW-0472">Membrane</keyword>
<protein>
    <submittedName>
        <fullName evidence="2">ABC transporter permease subunit</fullName>
    </submittedName>
</protein>
<comment type="caution">
    <text evidence="2">The sequence shown here is derived from an EMBL/GenBank/DDBJ whole genome shotgun (WGS) entry which is preliminary data.</text>
</comment>
<dbReference type="PANTHER" id="PTHR43471:SF12">
    <property type="entry name" value="HYPOTHETICAL MEMBRANE PROTEIN, CONSERVED"/>
    <property type="match status" value="1"/>
</dbReference>
<evidence type="ECO:0000256" key="1">
    <source>
        <dbReference type="SAM" id="Phobius"/>
    </source>
</evidence>
<dbReference type="Pfam" id="PF12679">
    <property type="entry name" value="ABC2_membrane_2"/>
    <property type="match status" value="2"/>
</dbReference>
<keyword evidence="1" id="KW-0812">Transmembrane</keyword>
<dbReference type="GO" id="GO:0140359">
    <property type="term" value="F:ABC-type transporter activity"/>
    <property type="evidence" value="ECO:0007669"/>
    <property type="project" value="InterPro"/>
</dbReference>
<sequence length="830" mass="96497">MLKFELKKIFKKRILLFFIFLSIILPIYKLSILKYGDMVIVDNEKFVNSIGQIFDRAEDKAISSDTLSDDEKKSFVSDLIDIKMDRSLNLDFDKLDKNSEDDSLEFRDVIFSYENKLLNLLEKYEIELSDEEKTAISWNRLEKELMIQNSTSLNNLSFWDRSNNPIRFIIFNSNFFFGILPIIFLLLIFIPNLSKEREDGSLLLLTSPVKRYKIIFFKELSIILLGIVYVLCIFIFSIIFAKIIGLNWHNGHLEAYRIFTKDGGTHYLLAYQLLLKIIFYFIIMLTFFSSIILYISSISKNYYSSAIAISGIIIILSLITKEIDFLKSIYNPIYALAFKENITGYISRAFSKISGEYNESYIFKNKIYIYYFYFAISFLFTYLSSLNLINFKNTYKESQKEKNSLFIIEINKIIKNKMFYSEIAIIFLFILFAFFTTFAKDKNLKNGYKLHSASYFETKLYEAKMNAIHNSIDIKDLEDNDSNNLEFGKDFINEYKKYKILYNKALKIYDYYLSGDGKKYYELKKTEFNYRNSQGTPAIRGISYTAPSYEESDFIFKYLSKEDILPVLINQPIFRSSYEKLVPNAYSYLDDSIYSHSGLYLPRRIERTYPIDIIILVLISIVALGAYSYDKENGNQIELLYTQPVERRKYHIKKILASFTVGTITLLGVFLLLFILGLVTEGIGDARFPVVEYIKEIDPEKIILEKNSYFKLTPIWKYNLRLIISYIFQIGFISSLGALVSIFIKEKLKVVAVSLGIVSGIAYLQSLVKSSIKIISPFSYIKASKMANGSTIIGSGIKTNNIYLSLTVLFIWTIILLLVGLYIVKKKEVK</sequence>
<feature type="transmembrane region" description="Helical" evidence="1">
    <location>
        <begin position="168"/>
        <end position="190"/>
    </location>
</feature>
<feature type="transmembrane region" description="Helical" evidence="1">
    <location>
        <begin position="609"/>
        <end position="629"/>
    </location>
</feature>
<dbReference type="Proteomes" id="UP001357733">
    <property type="component" value="Unassembled WGS sequence"/>
</dbReference>
<dbReference type="EMBL" id="JAYKOT010000001">
    <property type="protein sequence ID" value="MEB3428748.1"/>
    <property type="molecule type" value="Genomic_DNA"/>
</dbReference>
<name>A0AAW9MS88_9FIRM</name>
<dbReference type="AlphaFoldDB" id="A0AAW9MS88"/>
<dbReference type="GO" id="GO:0005886">
    <property type="term" value="C:plasma membrane"/>
    <property type="evidence" value="ECO:0007669"/>
    <property type="project" value="UniProtKB-SubCell"/>
</dbReference>
<reference evidence="2 3" key="1">
    <citation type="submission" date="2024-01" db="EMBL/GenBank/DDBJ databases">
        <title>Complete genome sequence of Citroniella saccharovorans strain M6.X9, isolated from human fecal sample.</title>
        <authorList>
            <person name="Cheng G."/>
            <person name="Westerholm M."/>
            <person name="Schnurer A."/>
        </authorList>
    </citation>
    <scope>NUCLEOTIDE SEQUENCE [LARGE SCALE GENOMIC DNA]</scope>
    <source>
        <strain evidence="2 3">DSM 29873</strain>
    </source>
</reference>
<evidence type="ECO:0000313" key="3">
    <source>
        <dbReference type="Proteomes" id="UP001357733"/>
    </source>
</evidence>
<keyword evidence="1" id="KW-1133">Transmembrane helix</keyword>
<feature type="transmembrane region" description="Helical" evidence="1">
    <location>
        <begin position="368"/>
        <end position="389"/>
    </location>
</feature>
<feature type="transmembrane region" description="Helical" evidence="1">
    <location>
        <begin position="655"/>
        <end position="679"/>
    </location>
</feature>
<feature type="transmembrane region" description="Helical" evidence="1">
    <location>
        <begin position="302"/>
        <end position="320"/>
    </location>
</feature>
<feature type="transmembrane region" description="Helical" evidence="1">
    <location>
        <begin position="802"/>
        <end position="824"/>
    </location>
</feature>
<feature type="transmembrane region" description="Helical" evidence="1">
    <location>
        <begin position="750"/>
        <end position="768"/>
    </location>
</feature>
<evidence type="ECO:0000313" key="2">
    <source>
        <dbReference type="EMBL" id="MEB3428748.1"/>
    </source>
</evidence>
<accession>A0AAW9MS88</accession>
<proteinExistence type="predicted"/>